<feature type="coiled-coil region" evidence="5">
    <location>
        <begin position="104"/>
        <end position="138"/>
    </location>
</feature>
<dbReference type="CDD" id="cd14687">
    <property type="entry name" value="bZIP_ATF2"/>
    <property type="match status" value="1"/>
</dbReference>
<dbReference type="PROSITE" id="PS00036">
    <property type="entry name" value="BZIP_BASIC"/>
    <property type="match status" value="1"/>
</dbReference>
<feature type="compositionally biased region" description="Basic and acidic residues" evidence="6">
    <location>
        <begin position="63"/>
        <end position="80"/>
    </location>
</feature>
<feature type="domain" description="BZIP" evidence="7">
    <location>
        <begin position="79"/>
        <end position="142"/>
    </location>
</feature>
<organism evidence="8 9">
    <name type="scientific">Aspergillus steynii IBT 23096</name>
    <dbReference type="NCBI Taxonomy" id="1392250"/>
    <lineage>
        <taxon>Eukaryota</taxon>
        <taxon>Fungi</taxon>
        <taxon>Dikarya</taxon>
        <taxon>Ascomycota</taxon>
        <taxon>Pezizomycotina</taxon>
        <taxon>Eurotiomycetes</taxon>
        <taxon>Eurotiomycetidae</taxon>
        <taxon>Eurotiales</taxon>
        <taxon>Aspergillaceae</taxon>
        <taxon>Aspergillus</taxon>
        <taxon>Aspergillus subgen. Circumdati</taxon>
    </lineage>
</organism>
<feature type="compositionally biased region" description="Basic residues" evidence="6">
    <location>
        <begin position="81"/>
        <end position="94"/>
    </location>
</feature>
<dbReference type="GeneID" id="36556169"/>
<evidence type="ECO:0000256" key="3">
    <source>
        <dbReference type="ARBA" id="ARBA00023163"/>
    </source>
</evidence>
<reference evidence="8 9" key="1">
    <citation type="submission" date="2016-12" db="EMBL/GenBank/DDBJ databases">
        <title>The genomes of Aspergillus section Nigri reveals drivers in fungal speciation.</title>
        <authorList>
            <consortium name="DOE Joint Genome Institute"/>
            <person name="Vesth T.C."/>
            <person name="Nybo J."/>
            <person name="Theobald S."/>
            <person name="Brandl J."/>
            <person name="Frisvad J.C."/>
            <person name="Nielsen K.F."/>
            <person name="Lyhne E.K."/>
            <person name="Kogle M.E."/>
            <person name="Kuo A."/>
            <person name="Riley R."/>
            <person name="Clum A."/>
            <person name="Nolan M."/>
            <person name="Lipzen A."/>
            <person name="Salamov A."/>
            <person name="Henrissat B."/>
            <person name="Wiebenga A."/>
            <person name="De Vries R.P."/>
            <person name="Grigoriev I.V."/>
            <person name="Mortensen U.H."/>
            <person name="Andersen M.R."/>
            <person name="Baker S.E."/>
        </authorList>
    </citation>
    <scope>NUCLEOTIDE SEQUENCE [LARGE SCALE GENOMIC DNA]</scope>
    <source>
        <strain evidence="8 9">IBT 23096</strain>
    </source>
</reference>
<dbReference type="Gene3D" id="1.20.5.170">
    <property type="match status" value="1"/>
</dbReference>
<dbReference type="EMBL" id="MSFO01000001">
    <property type="protein sequence ID" value="PLB55878.1"/>
    <property type="molecule type" value="Genomic_DNA"/>
</dbReference>
<keyword evidence="3" id="KW-0804">Transcription</keyword>
<comment type="caution">
    <text evidence="8">The sequence shown here is derived from an EMBL/GenBank/DDBJ whole genome shotgun (WGS) entry which is preliminary data.</text>
</comment>
<proteinExistence type="predicted"/>
<dbReference type="GO" id="GO:0003700">
    <property type="term" value="F:DNA-binding transcription factor activity"/>
    <property type="evidence" value="ECO:0007669"/>
    <property type="project" value="InterPro"/>
</dbReference>
<dbReference type="STRING" id="1392250.A0A2I2GSN0"/>
<accession>A0A2I2GSN0</accession>
<keyword evidence="9" id="KW-1185">Reference proteome</keyword>
<keyword evidence="2" id="KW-0805">Transcription regulation</keyword>
<gene>
    <name evidence="8" type="ORF">P170DRAFT_433352</name>
</gene>
<comment type="subcellular location">
    <subcellularLocation>
        <location evidence="1">Nucleus</location>
    </subcellularLocation>
</comment>
<evidence type="ECO:0000259" key="7">
    <source>
        <dbReference type="PROSITE" id="PS50217"/>
    </source>
</evidence>
<dbReference type="InterPro" id="IPR046347">
    <property type="entry name" value="bZIP_sf"/>
</dbReference>
<dbReference type="SMART" id="SM00338">
    <property type="entry name" value="BRLZ"/>
    <property type="match status" value="1"/>
</dbReference>
<dbReference type="InterPro" id="IPR051027">
    <property type="entry name" value="bZIP_transcription_factors"/>
</dbReference>
<dbReference type="PANTHER" id="PTHR19304">
    <property type="entry name" value="CYCLIC-AMP RESPONSE ELEMENT BINDING PROTEIN"/>
    <property type="match status" value="1"/>
</dbReference>
<dbReference type="InterPro" id="IPR004827">
    <property type="entry name" value="bZIP"/>
</dbReference>
<feature type="compositionally biased region" description="Polar residues" evidence="6">
    <location>
        <begin position="40"/>
        <end position="52"/>
    </location>
</feature>
<evidence type="ECO:0000256" key="5">
    <source>
        <dbReference type="SAM" id="Coils"/>
    </source>
</evidence>
<dbReference type="SUPFAM" id="SSF57959">
    <property type="entry name" value="Leucine zipper domain"/>
    <property type="match status" value="1"/>
</dbReference>
<evidence type="ECO:0000313" key="9">
    <source>
        <dbReference type="Proteomes" id="UP000234275"/>
    </source>
</evidence>
<dbReference type="VEuPathDB" id="FungiDB:P170DRAFT_433352"/>
<feature type="region of interest" description="Disordered" evidence="6">
    <location>
        <begin position="163"/>
        <end position="195"/>
    </location>
</feature>
<protein>
    <recommendedName>
        <fullName evidence="7">BZIP domain-containing protein</fullName>
    </recommendedName>
</protein>
<feature type="region of interest" description="Disordered" evidence="6">
    <location>
        <begin position="40"/>
        <end position="104"/>
    </location>
</feature>
<dbReference type="OrthoDB" id="295274at2759"/>
<dbReference type="AlphaFoldDB" id="A0A2I2GSN0"/>
<evidence type="ECO:0000256" key="6">
    <source>
        <dbReference type="SAM" id="MobiDB-lite"/>
    </source>
</evidence>
<sequence length="228" mass="25677">MSADLSLPPSQSADLSSPLFLPYLTDDAWLNLNHLRGQPGNWNLTPAPQPSQNRKRRNSPPIRHPDPPDVHKDRDDAERQKRQKSLARNRRAATKCREKKREFTKRLKHQYEEASQRKQSLESHLAQLQQETLELKNELLRHSQCADPAIQHHLAAMVKDVTTTKPPDLTRSYPLSEDTGSGALGTSGDESGRMRRDSVLSLSTDVSLDSFINDDFLDLVNLGSGNLS</sequence>
<dbReference type="Proteomes" id="UP000234275">
    <property type="component" value="Unassembled WGS sequence"/>
</dbReference>
<evidence type="ECO:0000256" key="4">
    <source>
        <dbReference type="ARBA" id="ARBA00023242"/>
    </source>
</evidence>
<dbReference type="RefSeq" id="XP_024711180.1">
    <property type="nucleotide sequence ID" value="XM_024848470.1"/>
</dbReference>
<feature type="compositionally biased region" description="Basic and acidic residues" evidence="6">
    <location>
        <begin position="95"/>
        <end position="104"/>
    </location>
</feature>
<evidence type="ECO:0000256" key="2">
    <source>
        <dbReference type="ARBA" id="ARBA00023015"/>
    </source>
</evidence>
<evidence type="ECO:0000256" key="1">
    <source>
        <dbReference type="ARBA" id="ARBA00004123"/>
    </source>
</evidence>
<keyword evidence="5" id="KW-0175">Coiled coil</keyword>
<dbReference type="PROSITE" id="PS50217">
    <property type="entry name" value="BZIP"/>
    <property type="match status" value="1"/>
</dbReference>
<dbReference type="GO" id="GO:0005634">
    <property type="term" value="C:nucleus"/>
    <property type="evidence" value="ECO:0007669"/>
    <property type="project" value="UniProtKB-SubCell"/>
</dbReference>
<name>A0A2I2GSN0_9EURO</name>
<keyword evidence="4" id="KW-0539">Nucleus</keyword>
<evidence type="ECO:0000313" key="8">
    <source>
        <dbReference type="EMBL" id="PLB55878.1"/>
    </source>
</evidence>